<dbReference type="Pfam" id="PF19457">
    <property type="entry name" value="DUF5994"/>
    <property type="match status" value="1"/>
</dbReference>
<keyword evidence="3" id="KW-1185">Reference proteome</keyword>
<evidence type="ECO:0000256" key="1">
    <source>
        <dbReference type="SAM" id="MobiDB-lite"/>
    </source>
</evidence>
<evidence type="ECO:0000313" key="2">
    <source>
        <dbReference type="EMBL" id="GAA4470710.1"/>
    </source>
</evidence>
<sequence length="175" mass="19536">MTRQQDHPYFAQAHVRPERTPRLRLKPKAPVTGYVEGAWWPHTRDLATELPDLLEVLSVRLGPIDRVVYALNEWEDAPARIAMVGHTVRLDGYRFQPADTIYVLGVNRARIVLLVVPPNTEPARAHSMLMGAASPNDASTVEDLLTRGKPAATERTDTAVQAQQRWDSEGGARAR</sequence>
<name>A0ABP8NPX9_9NOCA</name>
<protein>
    <submittedName>
        <fullName evidence="2">DUF5994 family protein</fullName>
    </submittedName>
</protein>
<accession>A0ABP8NPX9</accession>
<gene>
    <name evidence="2" type="ORF">GCM10023094_00180</name>
</gene>
<feature type="region of interest" description="Disordered" evidence="1">
    <location>
        <begin position="147"/>
        <end position="175"/>
    </location>
</feature>
<dbReference type="InterPro" id="IPR046036">
    <property type="entry name" value="DUF5994"/>
</dbReference>
<proteinExistence type="predicted"/>
<comment type="caution">
    <text evidence="2">The sequence shown here is derived from an EMBL/GenBank/DDBJ whole genome shotgun (WGS) entry which is preliminary data.</text>
</comment>
<organism evidence="2 3">
    <name type="scientific">Rhodococcus olei</name>
    <dbReference type="NCBI Taxonomy" id="2161675"/>
    <lineage>
        <taxon>Bacteria</taxon>
        <taxon>Bacillati</taxon>
        <taxon>Actinomycetota</taxon>
        <taxon>Actinomycetes</taxon>
        <taxon>Mycobacteriales</taxon>
        <taxon>Nocardiaceae</taxon>
        <taxon>Rhodococcus</taxon>
    </lineage>
</organism>
<dbReference type="RefSeq" id="WP_345340817.1">
    <property type="nucleotide sequence ID" value="NZ_BAABFB010000001.1"/>
</dbReference>
<dbReference type="EMBL" id="BAABFB010000001">
    <property type="protein sequence ID" value="GAA4470710.1"/>
    <property type="molecule type" value="Genomic_DNA"/>
</dbReference>
<reference evidence="3" key="1">
    <citation type="journal article" date="2019" name="Int. J. Syst. Evol. Microbiol.">
        <title>The Global Catalogue of Microorganisms (GCM) 10K type strain sequencing project: providing services to taxonomists for standard genome sequencing and annotation.</title>
        <authorList>
            <consortium name="The Broad Institute Genomics Platform"/>
            <consortium name="The Broad Institute Genome Sequencing Center for Infectious Disease"/>
            <person name="Wu L."/>
            <person name="Ma J."/>
        </authorList>
    </citation>
    <scope>NUCLEOTIDE SEQUENCE [LARGE SCALE GENOMIC DNA]</scope>
    <source>
        <strain evidence="3">JCM 32206</strain>
    </source>
</reference>
<dbReference type="Proteomes" id="UP001501183">
    <property type="component" value="Unassembled WGS sequence"/>
</dbReference>
<evidence type="ECO:0000313" key="3">
    <source>
        <dbReference type="Proteomes" id="UP001501183"/>
    </source>
</evidence>
<feature type="compositionally biased region" description="Basic and acidic residues" evidence="1">
    <location>
        <begin position="166"/>
        <end position="175"/>
    </location>
</feature>